<gene>
    <name evidence="1" type="ORF">P3W85_35430</name>
</gene>
<proteinExistence type="predicted"/>
<protein>
    <recommendedName>
        <fullName evidence="3">HEAT repeat domain-containing protein</fullName>
    </recommendedName>
</protein>
<evidence type="ECO:0000313" key="2">
    <source>
        <dbReference type="Proteomes" id="UP001216674"/>
    </source>
</evidence>
<name>A0ABT6AZX8_9BURK</name>
<evidence type="ECO:0008006" key="3">
    <source>
        <dbReference type="Google" id="ProtNLM"/>
    </source>
</evidence>
<accession>A0ABT6AZX8</accession>
<comment type="caution">
    <text evidence="1">The sequence shown here is derived from an EMBL/GenBank/DDBJ whole genome shotgun (WGS) entry which is preliminary data.</text>
</comment>
<dbReference type="EMBL" id="JARJLM010000569">
    <property type="protein sequence ID" value="MDF3838191.1"/>
    <property type="molecule type" value="Genomic_DNA"/>
</dbReference>
<sequence length="301" mass="33443">MSRSLRPLEWFNLAKRHGWAKFLLHDDFYDDDGEASQPEEDVDQPYLYPAPNLRQVQQSPDALLGYSITRWQLDDELRAAWLRLPAEEVLACLSDRFDSTRNLSVRSVVLQVAALIGTEGAPVTRRAWQASPDYRLLRSLAEATAACLPLDEGFKLVVDALDAMPERERRQLFGALSHFRSTMALDWIETHASEPSVDAWGYLAAASGFSWSKADAWFKAGRPLSLIAIDALLAIARPRTPFLRRIRPALGNPPSERALRNAIETLMQTDPVPRVKQRAAALLELAPALISGHAQGGSGGH</sequence>
<dbReference type="RefSeq" id="WP_276268189.1">
    <property type="nucleotide sequence ID" value="NZ_JARJLM010000569.1"/>
</dbReference>
<reference evidence="1 2" key="1">
    <citation type="submission" date="2023-03" db="EMBL/GenBank/DDBJ databases">
        <title>Draft assemblies of triclosan tolerant bacteria isolated from returned activated sludge.</title>
        <authorList>
            <person name="Van Hamelsveld S."/>
        </authorList>
    </citation>
    <scope>NUCLEOTIDE SEQUENCE [LARGE SCALE GENOMIC DNA]</scope>
    <source>
        <strain evidence="1 2">GW210010_S58</strain>
    </source>
</reference>
<evidence type="ECO:0000313" key="1">
    <source>
        <dbReference type="EMBL" id="MDF3838191.1"/>
    </source>
</evidence>
<organism evidence="1 2">
    <name type="scientific">Cupriavidus basilensis</name>
    <dbReference type="NCBI Taxonomy" id="68895"/>
    <lineage>
        <taxon>Bacteria</taxon>
        <taxon>Pseudomonadati</taxon>
        <taxon>Pseudomonadota</taxon>
        <taxon>Betaproteobacteria</taxon>
        <taxon>Burkholderiales</taxon>
        <taxon>Burkholderiaceae</taxon>
        <taxon>Cupriavidus</taxon>
    </lineage>
</organism>
<dbReference type="Proteomes" id="UP001216674">
    <property type="component" value="Unassembled WGS sequence"/>
</dbReference>
<keyword evidence="2" id="KW-1185">Reference proteome</keyword>